<feature type="compositionally biased region" description="Acidic residues" evidence="3">
    <location>
        <begin position="26"/>
        <end position="38"/>
    </location>
</feature>
<dbReference type="AlphaFoldDB" id="A0ABD3XI49"/>
<dbReference type="SMART" id="SM00360">
    <property type="entry name" value="RRM"/>
    <property type="match status" value="3"/>
</dbReference>
<feature type="domain" description="RRM" evidence="4">
    <location>
        <begin position="200"/>
        <end position="279"/>
    </location>
</feature>
<sequence length="495" mass="57062">MAEVNPNQNKEDYYEQPYDQGGDLSDYPEELESNEEVDQQSGKQMFYIVKNKVHSDLDGTLKESNDLQKLLDRGIDESVAEELLWIFKTEDIVFDDLDEAARKQMKTFSLDDVKLMITLILNSDVEYAVNKSAYLCYQMKVFIRNKCFYTDPSGSLPGPDKEKLREILKETGYSLEIIPGYRKYGGPPPSYEGGLPRHGHEVNVGSIPKDWFEDKLVPLFQKFGTIYEIRLPIDIKSGYNKRYCFVSYCNKDSAQSACCVLKKFETRQGKKLRTNIRNTSTCLYVGKTPMYMSAEELHKDFEKITPGIKDVSVYCTPEMQENNLKNKGYCFVEYEDHRQASTAKENLKKDGSSLFGHDIIVHWAEPRAELDDEFMSKVKVVFVKNISRCTKPDTVETWFERFGKIEKVHLAKGYGFVHFENREDAMRAIEEMNGRFYGKCIIECSLSRSRDSTGRNQYSRRDRLYGGVTRVHRSHGAKRCRGRGGGSALIREINN</sequence>
<feature type="domain" description="RRM" evidence="4">
    <location>
        <begin position="281"/>
        <end position="366"/>
    </location>
</feature>
<evidence type="ECO:0000259" key="4">
    <source>
        <dbReference type="PROSITE" id="PS50102"/>
    </source>
</evidence>
<dbReference type="InterPro" id="IPR035979">
    <property type="entry name" value="RBD_domain_sf"/>
</dbReference>
<dbReference type="InterPro" id="IPR012677">
    <property type="entry name" value="Nucleotide-bd_a/b_plait_sf"/>
</dbReference>
<name>A0ABD3XI49_SINWO</name>
<gene>
    <name evidence="5" type="ORF">ACJMK2_024724</name>
</gene>
<dbReference type="EMBL" id="JBJQND010000002">
    <property type="protein sequence ID" value="KAL3884593.1"/>
    <property type="molecule type" value="Genomic_DNA"/>
</dbReference>
<protein>
    <recommendedName>
        <fullName evidence="4">RRM domain-containing protein</fullName>
    </recommendedName>
</protein>
<feature type="domain" description="RRM" evidence="4">
    <location>
        <begin position="379"/>
        <end position="449"/>
    </location>
</feature>
<comment type="caution">
    <text evidence="5">The sequence shown here is derived from an EMBL/GenBank/DDBJ whole genome shotgun (WGS) entry which is preliminary data.</text>
</comment>
<evidence type="ECO:0000313" key="5">
    <source>
        <dbReference type="EMBL" id="KAL3884593.1"/>
    </source>
</evidence>
<dbReference type="PANTHER" id="PTHR21245">
    <property type="entry name" value="HETEROGENEOUS NUCLEAR RIBONUCLEOPROTEIN"/>
    <property type="match status" value="1"/>
</dbReference>
<dbReference type="GO" id="GO:0003723">
    <property type="term" value="F:RNA binding"/>
    <property type="evidence" value="ECO:0007669"/>
    <property type="project" value="UniProtKB-UniRule"/>
</dbReference>
<feature type="region of interest" description="Disordered" evidence="3">
    <location>
        <begin position="1"/>
        <end position="39"/>
    </location>
</feature>
<keyword evidence="6" id="KW-1185">Reference proteome</keyword>
<dbReference type="InterPro" id="IPR000504">
    <property type="entry name" value="RRM_dom"/>
</dbReference>
<accession>A0ABD3XI49</accession>
<dbReference type="Gene3D" id="3.30.70.330">
    <property type="match status" value="3"/>
</dbReference>
<proteinExistence type="predicted"/>
<keyword evidence="1 2" id="KW-0694">RNA-binding</keyword>
<organism evidence="5 6">
    <name type="scientific">Sinanodonta woodiana</name>
    <name type="common">Chinese pond mussel</name>
    <name type="synonym">Anodonta woodiana</name>
    <dbReference type="NCBI Taxonomy" id="1069815"/>
    <lineage>
        <taxon>Eukaryota</taxon>
        <taxon>Metazoa</taxon>
        <taxon>Spiralia</taxon>
        <taxon>Lophotrochozoa</taxon>
        <taxon>Mollusca</taxon>
        <taxon>Bivalvia</taxon>
        <taxon>Autobranchia</taxon>
        <taxon>Heteroconchia</taxon>
        <taxon>Palaeoheterodonta</taxon>
        <taxon>Unionida</taxon>
        <taxon>Unionoidea</taxon>
        <taxon>Unionidae</taxon>
        <taxon>Unioninae</taxon>
        <taxon>Sinanodonta</taxon>
    </lineage>
</organism>
<evidence type="ECO:0000256" key="1">
    <source>
        <dbReference type="ARBA" id="ARBA00022884"/>
    </source>
</evidence>
<dbReference type="PROSITE" id="PS50102">
    <property type="entry name" value="RRM"/>
    <property type="match status" value="3"/>
</dbReference>
<evidence type="ECO:0000313" key="6">
    <source>
        <dbReference type="Proteomes" id="UP001634394"/>
    </source>
</evidence>
<dbReference type="SUPFAM" id="SSF54928">
    <property type="entry name" value="RNA-binding domain, RBD"/>
    <property type="match status" value="2"/>
</dbReference>
<evidence type="ECO:0000256" key="3">
    <source>
        <dbReference type="SAM" id="MobiDB-lite"/>
    </source>
</evidence>
<evidence type="ECO:0000256" key="2">
    <source>
        <dbReference type="PROSITE-ProRule" id="PRU00176"/>
    </source>
</evidence>
<dbReference type="Proteomes" id="UP001634394">
    <property type="component" value="Unassembled WGS sequence"/>
</dbReference>
<reference evidence="5 6" key="1">
    <citation type="submission" date="2024-11" db="EMBL/GenBank/DDBJ databases">
        <title>Chromosome-level genome assembly of the freshwater bivalve Anodonta woodiana.</title>
        <authorList>
            <person name="Chen X."/>
        </authorList>
    </citation>
    <scope>NUCLEOTIDE SEQUENCE [LARGE SCALE GENOMIC DNA]</scope>
    <source>
        <strain evidence="5">MN2024</strain>
        <tissue evidence="5">Gills</tissue>
    </source>
</reference>
<dbReference type="Pfam" id="PF00076">
    <property type="entry name" value="RRM_1"/>
    <property type="match status" value="3"/>
</dbReference>